<organism evidence="2 3">
    <name type="scientific">Sphingobium fuliginis (strain ATCC 27551)</name>
    <dbReference type="NCBI Taxonomy" id="336203"/>
    <lineage>
        <taxon>Bacteria</taxon>
        <taxon>Pseudomonadati</taxon>
        <taxon>Pseudomonadota</taxon>
        <taxon>Alphaproteobacteria</taxon>
        <taxon>Sphingomonadales</taxon>
        <taxon>Sphingomonadaceae</taxon>
        <taxon>Sphingobium</taxon>
    </lineage>
</organism>
<feature type="compositionally biased region" description="Low complexity" evidence="1">
    <location>
        <begin position="377"/>
        <end position="392"/>
    </location>
</feature>
<protein>
    <submittedName>
        <fullName evidence="2">Uncharacterized protein</fullName>
    </submittedName>
</protein>
<name>A0A292ZDS0_SPHSA</name>
<comment type="caution">
    <text evidence="2">The sequence shown here is derived from an EMBL/GenBank/DDBJ whole genome shotgun (WGS) entry which is preliminary data.</text>
</comment>
<reference evidence="2 3" key="2">
    <citation type="journal article" date="2013" name="Environ. Sci. Technol.">
        <title>The 4-tert-butylphenol-utilizing bacterium Sphingobium fuliginis OMI can degrade bisphenols via phenolic ring hydroxylation and meta-cleavage pathway.</title>
        <authorList>
            <person name="Ogata Y."/>
            <person name="Goda S."/>
            <person name="Toyama T."/>
            <person name="Sei K."/>
            <person name="Ike M."/>
        </authorList>
    </citation>
    <scope>NUCLEOTIDE SEQUENCE [LARGE SCALE GENOMIC DNA]</scope>
    <source>
        <strain evidence="2 3">OMI</strain>
    </source>
</reference>
<evidence type="ECO:0000313" key="3">
    <source>
        <dbReference type="Proteomes" id="UP000221538"/>
    </source>
</evidence>
<dbReference type="EMBL" id="BEWI01000031">
    <property type="protein sequence ID" value="GAY21268.1"/>
    <property type="molecule type" value="Genomic_DNA"/>
</dbReference>
<reference evidence="2 3" key="1">
    <citation type="journal article" date="2013" name="Biodegradation">
        <title>Occurrence of 4-tert-butylphenol (4-t-BP) biodegradation in an aquatic sample caused by the presence of Spirodela polyrrhiza and isolation of a 4-t-BP-utilizing bacterium.</title>
        <authorList>
            <person name="Ogata Y."/>
            <person name="Toyama T."/>
            <person name="Yu N."/>
            <person name="Wang X."/>
            <person name="Sei K."/>
            <person name="Ike M."/>
        </authorList>
    </citation>
    <scope>NUCLEOTIDE SEQUENCE [LARGE SCALE GENOMIC DNA]</scope>
    <source>
        <strain evidence="2 3">OMI</strain>
    </source>
</reference>
<feature type="region of interest" description="Disordered" evidence="1">
    <location>
        <begin position="361"/>
        <end position="412"/>
    </location>
</feature>
<evidence type="ECO:0000313" key="2">
    <source>
        <dbReference type="EMBL" id="GAY21268.1"/>
    </source>
</evidence>
<dbReference type="AlphaFoldDB" id="A0A292ZDS0"/>
<sequence>MRPAEGEADLLAPLGERGVAAIAIDLQDACEVPEMGLGPFGLTVRGVDVGHHRRITAAPGSIVADIGPQLPGLGATSPGIEHRGSGLVGEEPLGLAQLLERVIAQGPQVPGRPADPVSERRAIELDTLAGVDLRLPVQGKMIGILGDENLGDQRLGRNAALDDPRRCWRLQDRALARTAAVARTPGDKDAEGRGNDVAPLGDILADRVERAAAAGAGLVLDIDDLLDALEMCGQRAAVGVARSSGVLLAGRGITRRASLAQRRLYVLEAELELIGIELLGTPAEAMAHEGIDDRLQPLDLGIGLALGEGDLGELAGLFGGERAERFDVLGKVRLCQHGRSESAIAHPVNRRSAALVDVGRHARGASPDPRARRLAVPRSGASRRPGSRASGSLPARASWPSDTARYRPTTRA</sequence>
<dbReference type="Proteomes" id="UP000221538">
    <property type="component" value="Unassembled WGS sequence"/>
</dbReference>
<gene>
    <name evidence="2" type="ORF">SFOMI_1805</name>
</gene>
<proteinExistence type="predicted"/>
<accession>A0A292ZDS0</accession>
<evidence type="ECO:0000256" key="1">
    <source>
        <dbReference type="SAM" id="MobiDB-lite"/>
    </source>
</evidence>